<sequence length="286" mass="31478">MGILETITAAVLSNVIVLALVGWLGKNLIATRLTNSVKHEFDAKLETLKSELKDKEEAFKADLKAKEVEITSLRSGAMSAMSSRQIAVDKRRLEAVDQLWEAFISLVPAKNIASSMSTINFEVVAKRAVAEEKLRQFFGILLDGYDQDAINASLAEKAHPFVSPMAWAYFLAYRAIVLQLVMKAKMLKSGIDPTDLLDKGVLVKLLKIALPHHSAFIDQGGKDGFYCLLEELEQALLAEMQNMLTDTDAYKKNVAQALEINKLSSTMMDSANQKNLDGPKTASAQD</sequence>
<proteinExistence type="predicted"/>
<keyword evidence="2" id="KW-0812">Transmembrane</keyword>
<feature type="transmembrane region" description="Helical" evidence="2">
    <location>
        <begin position="6"/>
        <end position="25"/>
    </location>
</feature>
<organism evidence="3">
    <name type="scientific">mine drainage metagenome</name>
    <dbReference type="NCBI Taxonomy" id="410659"/>
    <lineage>
        <taxon>unclassified sequences</taxon>
        <taxon>metagenomes</taxon>
        <taxon>ecological metagenomes</taxon>
    </lineage>
</organism>
<evidence type="ECO:0000313" key="3">
    <source>
        <dbReference type="EMBL" id="OIR03277.1"/>
    </source>
</evidence>
<comment type="caution">
    <text evidence="3">The sequence shown here is derived from an EMBL/GenBank/DDBJ whole genome shotgun (WGS) entry which is preliminary data.</text>
</comment>
<reference evidence="3" key="1">
    <citation type="submission" date="2016-10" db="EMBL/GenBank/DDBJ databases">
        <title>Sequence of Gallionella enrichment culture.</title>
        <authorList>
            <person name="Poehlein A."/>
            <person name="Muehling M."/>
            <person name="Daniel R."/>
        </authorList>
    </citation>
    <scope>NUCLEOTIDE SEQUENCE</scope>
</reference>
<keyword evidence="1" id="KW-0175">Coiled coil</keyword>
<keyword evidence="2" id="KW-1133">Transmembrane helix</keyword>
<accession>A0A1J5SGJ1</accession>
<dbReference type="EMBL" id="MLJW01000067">
    <property type="protein sequence ID" value="OIR03277.1"/>
    <property type="molecule type" value="Genomic_DNA"/>
</dbReference>
<feature type="coiled-coil region" evidence="1">
    <location>
        <begin position="38"/>
        <end position="69"/>
    </location>
</feature>
<evidence type="ECO:0000256" key="1">
    <source>
        <dbReference type="SAM" id="Coils"/>
    </source>
</evidence>
<protein>
    <submittedName>
        <fullName evidence="3">Uncharacterized protein</fullName>
    </submittedName>
</protein>
<evidence type="ECO:0000256" key="2">
    <source>
        <dbReference type="SAM" id="Phobius"/>
    </source>
</evidence>
<dbReference type="AlphaFoldDB" id="A0A1J5SGJ1"/>
<name>A0A1J5SGJ1_9ZZZZ</name>
<keyword evidence="2" id="KW-0472">Membrane</keyword>
<gene>
    <name evidence="3" type="ORF">GALL_145490</name>
</gene>